<organism evidence="1 2">
    <name type="scientific">Galerina marginata (strain CBS 339.88)</name>
    <dbReference type="NCBI Taxonomy" id="685588"/>
    <lineage>
        <taxon>Eukaryota</taxon>
        <taxon>Fungi</taxon>
        <taxon>Dikarya</taxon>
        <taxon>Basidiomycota</taxon>
        <taxon>Agaricomycotina</taxon>
        <taxon>Agaricomycetes</taxon>
        <taxon>Agaricomycetidae</taxon>
        <taxon>Agaricales</taxon>
        <taxon>Agaricineae</taxon>
        <taxon>Strophariaceae</taxon>
        <taxon>Galerina</taxon>
    </lineage>
</organism>
<accession>A0A067SZE3</accession>
<keyword evidence="2" id="KW-1185">Reference proteome</keyword>
<evidence type="ECO:0000313" key="2">
    <source>
        <dbReference type="Proteomes" id="UP000027222"/>
    </source>
</evidence>
<dbReference type="AlphaFoldDB" id="A0A067SZE3"/>
<name>A0A067SZE3_GALM3</name>
<dbReference type="HOGENOM" id="CLU_924505_0_0_1"/>
<dbReference type="Proteomes" id="UP000027222">
    <property type="component" value="Unassembled WGS sequence"/>
</dbReference>
<proteinExistence type="predicted"/>
<reference evidence="2" key="1">
    <citation type="journal article" date="2014" name="Proc. Natl. Acad. Sci. U.S.A.">
        <title>Extensive sampling of basidiomycete genomes demonstrates inadequacy of the white-rot/brown-rot paradigm for wood decay fungi.</title>
        <authorList>
            <person name="Riley R."/>
            <person name="Salamov A.A."/>
            <person name="Brown D.W."/>
            <person name="Nagy L.G."/>
            <person name="Floudas D."/>
            <person name="Held B.W."/>
            <person name="Levasseur A."/>
            <person name="Lombard V."/>
            <person name="Morin E."/>
            <person name="Otillar R."/>
            <person name="Lindquist E.A."/>
            <person name="Sun H."/>
            <person name="LaButti K.M."/>
            <person name="Schmutz J."/>
            <person name="Jabbour D."/>
            <person name="Luo H."/>
            <person name="Baker S.E."/>
            <person name="Pisabarro A.G."/>
            <person name="Walton J.D."/>
            <person name="Blanchette R.A."/>
            <person name="Henrissat B."/>
            <person name="Martin F."/>
            <person name="Cullen D."/>
            <person name="Hibbett D.S."/>
            <person name="Grigoriev I.V."/>
        </authorList>
    </citation>
    <scope>NUCLEOTIDE SEQUENCE [LARGE SCALE GENOMIC DNA]</scope>
    <source>
        <strain evidence="2">CBS 339.88</strain>
    </source>
</reference>
<sequence length="301" mass="34097">MIVPTLLSNTHGSTDTFYLILTPQSSTYAFPQLVPEIEWLSADCLVNLSTKDCNPQHQKAIVEPHSLSTSHPPSPLIPATKSLERALDLAKELSQTENLPLDRIYIAEICPGLVVSDTVHYYHWPDIVQGIDTDVTQTSQEYAFVGHIPASAVRSFGTVKECQGLQVESYLADLKRMVETLPTSLNRSQQLLQQTSYLSDYPNSNYAVSRSVFQYDERTALMTYTNPDHKRCFLAHRNRAITTGDKRSVTLMCEYILWDIAMQNAVDFRREKVVEQLAREYGWAVDGIERELERMFGGSWG</sequence>
<evidence type="ECO:0000313" key="1">
    <source>
        <dbReference type="EMBL" id="KDR72138.1"/>
    </source>
</evidence>
<protein>
    <submittedName>
        <fullName evidence="1">Uncharacterized protein</fullName>
    </submittedName>
</protein>
<gene>
    <name evidence="1" type="ORF">GALMADRAFT_143457</name>
</gene>
<dbReference type="EMBL" id="KL142390">
    <property type="protein sequence ID" value="KDR72138.1"/>
    <property type="molecule type" value="Genomic_DNA"/>
</dbReference>